<evidence type="ECO:0000313" key="16">
    <source>
        <dbReference type="Proteomes" id="UP000053586"/>
    </source>
</evidence>
<evidence type="ECO:0000313" key="15">
    <source>
        <dbReference type="EMBL" id="GAB54428.1"/>
    </source>
</evidence>
<keyword evidence="11 15" id="KW-0413">Isomerase</keyword>
<dbReference type="Gene3D" id="1.10.4030.10">
    <property type="entry name" value="Porin chaperone SurA, peptide-binding domain"/>
    <property type="match status" value="1"/>
</dbReference>
<keyword evidence="16" id="KW-1185">Reference proteome</keyword>
<feature type="coiled-coil region" evidence="12">
    <location>
        <begin position="186"/>
        <end position="213"/>
    </location>
</feature>
<dbReference type="Proteomes" id="UP000053586">
    <property type="component" value="Unassembled WGS sequence"/>
</dbReference>
<evidence type="ECO:0000256" key="12">
    <source>
        <dbReference type="SAM" id="Coils"/>
    </source>
</evidence>
<dbReference type="GO" id="GO:0005886">
    <property type="term" value="C:plasma membrane"/>
    <property type="evidence" value="ECO:0007669"/>
    <property type="project" value="UniProtKB-SubCell"/>
</dbReference>
<keyword evidence="7" id="KW-0143">Chaperone</keyword>
<keyword evidence="3" id="KW-0997">Cell inner membrane</keyword>
<evidence type="ECO:0000256" key="9">
    <source>
        <dbReference type="ARBA" id="ARBA00040743"/>
    </source>
</evidence>
<reference evidence="15 16" key="2">
    <citation type="journal article" date="2017" name="Antonie Van Leeuwenhoek">
        <title>Rhizobium rhizosphaerae sp. nov., a novel species isolated from rice rhizosphere.</title>
        <authorList>
            <person name="Zhao J.J."/>
            <person name="Zhang J."/>
            <person name="Zhang R.J."/>
            <person name="Zhang C.W."/>
            <person name="Yin H.Q."/>
            <person name="Zhang X.X."/>
        </authorList>
    </citation>
    <scope>NUCLEOTIDE SEQUENCE [LARGE SCALE GENOMIC DNA]</scope>
    <source>
        <strain evidence="15 16">ACAM 611</strain>
    </source>
</reference>
<dbReference type="SUPFAM" id="SSF109998">
    <property type="entry name" value="Triger factor/SurA peptide-binding domain-like"/>
    <property type="match status" value="1"/>
</dbReference>
<dbReference type="RefSeq" id="WP_006002659.1">
    <property type="nucleotide sequence ID" value="NZ_BAET01000004.1"/>
</dbReference>
<dbReference type="PROSITE" id="PS01096">
    <property type="entry name" value="PPIC_PPIASE_1"/>
    <property type="match status" value="1"/>
</dbReference>
<dbReference type="eggNOG" id="COG0760">
    <property type="taxonomic scope" value="Bacteria"/>
</dbReference>
<evidence type="ECO:0000256" key="2">
    <source>
        <dbReference type="ARBA" id="ARBA00022475"/>
    </source>
</evidence>
<keyword evidence="11" id="KW-0697">Rotamase</keyword>
<keyword evidence="12" id="KW-0175">Coiled coil</keyword>
<dbReference type="SUPFAM" id="SSF54534">
    <property type="entry name" value="FKBP-like"/>
    <property type="match status" value="1"/>
</dbReference>
<dbReference type="PANTHER" id="PTHR47529:SF1">
    <property type="entry name" value="PERIPLASMIC CHAPERONE PPID"/>
    <property type="match status" value="1"/>
</dbReference>
<reference evidence="15 16" key="1">
    <citation type="journal article" date="2012" name="J. Bacteriol.">
        <title>Genome sequence of proteorhodopsin-containing sea ice bacterium Glaciecola punicea ACAM 611T.</title>
        <authorList>
            <person name="Qin Q.-L."/>
            <person name="Xie B.-B."/>
            <person name="Shu Y.-L."/>
            <person name="Rong J.-C."/>
            <person name="Zhao D.-L."/>
            <person name="Zhang X.-Y."/>
            <person name="Chen X.-L."/>
            <person name="Zhou B.-C."/>
            <person name="Zhanga Y.-Z."/>
        </authorList>
    </citation>
    <scope>NUCLEOTIDE SEQUENCE [LARGE SCALE GENOMIC DNA]</scope>
    <source>
        <strain evidence="15 16">ACAM 611</strain>
    </source>
</reference>
<evidence type="ECO:0000256" key="10">
    <source>
        <dbReference type="ARBA" id="ARBA00042775"/>
    </source>
</evidence>
<evidence type="ECO:0000259" key="14">
    <source>
        <dbReference type="PROSITE" id="PS50198"/>
    </source>
</evidence>
<gene>
    <name evidence="15" type="primary">ppiD</name>
    <name evidence="15" type="ORF">GPUN_0280</name>
</gene>
<evidence type="ECO:0000256" key="4">
    <source>
        <dbReference type="ARBA" id="ARBA00022692"/>
    </source>
</evidence>
<evidence type="ECO:0000256" key="7">
    <source>
        <dbReference type="ARBA" id="ARBA00023186"/>
    </source>
</evidence>
<evidence type="ECO:0000256" key="5">
    <source>
        <dbReference type="ARBA" id="ARBA00022989"/>
    </source>
</evidence>
<keyword evidence="6 13" id="KW-0472">Membrane</keyword>
<dbReference type="InterPro" id="IPR052029">
    <property type="entry name" value="PpiD_chaperone"/>
</dbReference>
<dbReference type="InterPro" id="IPR023058">
    <property type="entry name" value="PPIase_PpiC_CS"/>
</dbReference>
<evidence type="ECO:0000256" key="13">
    <source>
        <dbReference type="SAM" id="Phobius"/>
    </source>
</evidence>
<dbReference type="STRING" id="56804.BAE46_10470"/>
<evidence type="ECO:0000256" key="6">
    <source>
        <dbReference type="ARBA" id="ARBA00023136"/>
    </source>
</evidence>
<keyword evidence="4 13" id="KW-0812">Transmembrane</keyword>
<dbReference type="EMBL" id="BAET01000004">
    <property type="protein sequence ID" value="GAB54428.1"/>
    <property type="molecule type" value="Genomic_DNA"/>
</dbReference>
<keyword evidence="2" id="KW-1003">Cell membrane</keyword>
<evidence type="ECO:0000256" key="3">
    <source>
        <dbReference type="ARBA" id="ARBA00022519"/>
    </source>
</evidence>
<dbReference type="Pfam" id="PF00639">
    <property type="entry name" value="Rotamase"/>
    <property type="match status" value="1"/>
</dbReference>
<name>H5T801_9ALTE</name>
<sequence>MLQNIREGIQGPWAIGIIALIVVSFVFTGVGSYISSDNTNAVAIVNGEEIPAGALDIAYNNERARLESQFGDAVNSLFASETYVTQFRNDILQQLINDELVTQKAKSLGLRVGDSEIKKAITMLPEFQVAGAFDNTIYLNTLGRAGYTPTQFAEYMRDQMTRQQLVQAINGSNFSMQHQISNLLALQGQTRDAKSLQIDLAKYQESIELTSEEVQVYYDANLSRFDTQEQVKLAYVTLSVADLSPQMEVSQEEIAQYYADNTRLFASQETRSVSHILFEAGDDIELARTRAQAVLEQLRNGEDFATLAQENSDDIISAEEGGDLGQISPSDYEGEFGDAAYALNAVGDISVIVETDFGLHIIKLTQYSPSIVTPLSQASARIEGDLRLTKATDEFFALQQEMARLAFEEPDSLEAVAKAINRPVIETGFFEENQLPQGVDYPQLNDIAFSGELVIDRVNSDLLELSDELVMVARVAEHKSKRTRSLGEVSQQIEGLLKTQKAQQQALVYALDIQTAMLNDEDISPLLAKHALSWSTHVGLARSSNELPVPMVNAIFELGPTQGVNSKVVSVFDNSVGLVVLSLVNIASQTDESMQATIAQRLVSMQGQQTYENFVAALRVGADLTLVTQ</sequence>
<dbReference type="Pfam" id="PF13624">
    <property type="entry name" value="SurA_N_3"/>
    <property type="match status" value="1"/>
</dbReference>
<dbReference type="GO" id="GO:0003755">
    <property type="term" value="F:peptidyl-prolyl cis-trans isomerase activity"/>
    <property type="evidence" value="ECO:0007669"/>
    <property type="project" value="UniProtKB-KW"/>
</dbReference>
<dbReference type="InterPro" id="IPR000297">
    <property type="entry name" value="PPIase_PpiC"/>
</dbReference>
<proteinExistence type="inferred from homology"/>
<dbReference type="InterPro" id="IPR046357">
    <property type="entry name" value="PPIase_dom_sf"/>
</dbReference>
<dbReference type="Gene3D" id="3.10.50.40">
    <property type="match status" value="1"/>
</dbReference>
<feature type="domain" description="PpiC" evidence="14">
    <location>
        <begin position="268"/>
        <end position="366"/>
    </location>
</feature>
<evidence type="ECO:0000256" key="11">
    <source>
        <dbReference type="PROSITE-ProRule" id="PRU00278"/>
    </source>
</evidence>
<organism evidence="15 16">
    <name type="scientific">Glaciecola punicea ACAM 611</name>
    <dbReference type="NCBI Taxonomy" id="1121923"/>
    <lineage>
        <taxon>Bacteria</taxon>
        <taxon>Pseudomonadati</taxon>
        <taxon>Pseudomonadota</taxon>
        <taxon>Gammaproteobacteria</taxon>
        <taxon>Alteromonadales</taxon>
        <taxon>Alteromonadaceae</taxon>
        <taxon>Glaciecola</taxon>
    </lineage>
</organism>
<comment type="caution">
    <text evidence="15">The sequence shown here is derived from an EMBL/GenBank/DDBJ whole genome shotgun (WGS) entry which is preliminary data.</text>
</comment>
<evidence type="ECO:0000256" key="1">
    <source>
        <dbReference type="ARBA" id="ARBA00004382"/>
    </source>
</evidence>
<evidence type="ECO:0000256" key="8">
    <source>
        <dbReference type="ARBA" id="ARBA00038408"/>
    </source>
</evidence>
<comment type="subcellular location">
    <subcellularLocation>
        <location evidence="1">Cell inner membrane</location>
        <topology evidence="1">Single-pass type II membrane protein</topology>
        <orientation evidence="1">Periplasmic side</orientation>
    </subcellularLocation>
</comment>
<keyword evidence="5 13" id="KW-1133">Transmembrane helix</keyword>
<dbReference type="AlphaFoldDB" id="H5T801"/>
<dbReference type="OrthoDB" id="9812372at2"/>
<dbReference type="PROSITE" id="PS50198">
    <property type="entry name" value="PPIC_PPIASE_2"/>
    <property type="match status" value="1"/>
</dbReference>
<dbReference type="InterPro" id="IPR027304">
    <property type="entry name" value="Trigger_fact/SurA_dom_sf"/>
</dbReference>
<feature type="transmembrane region" description="Helical" evidence="13">
    <location>
        <begin position="12"/>
        <end position="34"/>
    </location>
</feature>
<protein>
    <recommendedName>
        <fullName evidence="9">Periplasmic chaperone PpiD</fullName>
    </recommendedName>
    <alternativeName>
        <fullName evidence="10">Periplasmic folding chaperone</fullName>
    </alternativeName>
</protein>
<accession>H5T801</accession>
<dbReference type="PANTHER" id="PTHR47529">
    <property type="entry name" value="PEPTIDYL-PROLYL CIS-TRANS ISOMERASE D"/>
    <property type="match status" value="1"/>
</dbReference>
<comment type="similarity">
    <text evidence="8">Belongs to the PpiD chaperone family.</text>
</comment>